<protein>
    <submittedName>
        <fullName evidence="1">Uncharacterized protein</fullName>
    </submittedName>
</protein>
<evidence type="ECO:0000313" key="1">
    <source>
        <dbReference type="EnsemblPlants" id="AVESA.00010b.r2.7AG1201040.1.CDS"/>
    </source>
</evidence>
<dbReference type="Proteomes" id="UP001732700">
    <property type="component" value="Chromosome 7A"/>
</dbReference>
<proteinExistence type="predicted"/>
<evidence type="ECO:0000313" key="2">
    <source>
        <dbReference type="Proteomes" id="UP001732700"/>
    </source>
</evidence>
<reference evidence="1" key="1">
    <citation type="submission" date="2021-05" db="EMBL/GenBank/DDBJ databases">
        <authorList>
            <person name="Scholz U."/>
            <person name="Mascher M."/>
            <person name="Fiebig A."/>
        </authorList>
    </citation>
    <scope>NUCLEOTIDE SEQUENCE [LARGE SCALE GENOMIC DNA]</scope>
</reference>
<reference evidence="1" key="2">
    <citation type="submission" date="2025-09" db="UniProtKB">
        <authorList>
            <consortium name="EnsemblPlants"/>
        </authorList>
    </citation>
    <scope>IDENTIFICATION</scope>
</reference>
<keyword evidence="2" id="KW-1185">Reference proteome</keyword>
<name>A0ACD5ZJ72_AVESA</name>
<dbReference type="EnsemblPlants" id="AVESA.00010b.r2.7AG1201040.1">
    <property type="protein sequence ID" value="AVESA.00010b.r2.7AG1201040.1.CDS"/>
    <property type="gene ID" value="AVESA.00010b.r2.7AG1201040"/>
</dbReference>
<organism evidence="1 2">
    <name type="scientific">Avena sativa</name>
    <name type="common">Oat</name>
    <dbReference type="NCBI Taxonomy" id="4498"/>
    <lineage>
        <taxon>Eukaryota</taxon>
        <taxon>Viridiplantae</taxon>
        <taxon>Streptophyta</taxon>
        <taxon>Embryophyta</taxon>
        <taxon>Tracheophyta</taxon>
        <taxon>Spermatophyta</taxon>
        <taxon>Magnoliopsida</taxon>
        <taxon>Liliopsida</taxon>
        <taxon>Poales</taxon>
        <taxon>Poaceae</taxon>
        <taxon>BOP clade</taxon>
        <taxon>Pooideae</taxon>
        <taxon>Poodae</taxon>
        <taxon>Poeae</taxon>
        <taxon>Poeae Chloroplast Group 1 (Aveneae type)</taxon>
        <taxon>Aveninae</taxon>
        <taxon>Avena</taxon>
    </lineage>
</organism>
<sequence>MCAPPVIIVRAGLSGLAASACLALRGVESVVLERDNCVGSLWRKRAYDRLHLPKHHSTLPHAPTRTTPPPTSPAHAQAASYSPHPTMSTTRATNSAPPVIIVGAGPSGLAASACLALHGVESVVLERDDCVGSLWRKRAYDRLHLHLPKHHSALPHAPHADDAPAYLSRDHFVRYLDAYADRFAVRARLRLRREVRSARFVDDGRWEVEAVDLGTGEAELYTARFLVVATGKFDEKVVPAVPGLDTFPGETIHASEYRSAEGMQGKAVLVVGCGNSGMEIALDLAEGGAGSCSVVVRGEVHLMTREIMSASIPLLRFLPLWMVDRLTLLACRLVFGDTAKHGLPRPAVGPFAWMQQGSGYPVIDVGTYDKIKKGRIQVLPAMTGIDRDVVEFAGGGRHRFDAIIFATGYRCTAKNWLKEEGDELIGKDGKVTGKSPKGEKGLYRAGMAARGLTGSGMDAEFIADDISRLLQSSGDEESGNAD</sequence>
<accession>A0ACD5ZJ72</accession>